<dbReference type="EMBL" id="CM046126">
    <property type="protein sequence ID" value="KAI8427030.1"/>
    <property type="molecule type" value="Genomic_DNA"/>
</dbReference>
<accession>A0ACC0JSX5</accession>
<reference evidence="1 2" key="1">
    <citation type="journal article" date="2022" name="Genome Biol. Evol.">
        <title>The Spruce Budworm Genome: Reconstructing the Evolutionary History of Antifreeze Proteins.</title>
        <authorList>
            <person name="Beliveau C."/>
            <person name="Gagne P."/>
            <person name="Picq S."/>
            <person name="Vernygora O."/>
            <person name="Keeling C.I."/>
            <person name="Pinkney K."/>
            <person name="Doucet D."/>
            <person name="Wen F."/>
            <person name="Johnston J.S."/>
            <person name="Maaroufi H."/>
            <person name="Boyle B."/>
            <person name="Laroche J."/>
            <person name="Dewar K."/>
            <person name="Juretic N."/>
            <person name="Blackburn G."/>
            <person name="Nisole A."/>
            <person name="Brunet B."/>
            <person name="Brandao M."/>
            <person name="Lumley L."/>
            <person name="Duan J."/>
            <person name="Quan G."/>
            <person name="Lucarotti C.J."/>
            <person name="Roe A.D."/>
            <person name="Sperling F.A.H."/>
            <person name="Levesque R.C."/>
            <person name="Cusson M."/>
        </authorList>
    </citation>
    <scope>NUCLEOTIDE SEQUENCE [LARGE SCALE GENOMIC DNA]</scope>
    <source>
        <strain evidence="1">Glfc:IPQL:Cfum</strain>
    </source>
</reference>
<evidence type="ECO:0000313" key="1">
    <source>
        <dbReference type="EMBL" id="KAI8427030.1"/>
    </source>
</evidence>
<name>A0ACC0JSX5_CHOFU</name>
<evidence type="ECO:0000313" key="2">
    <source>
        <dbReference type="Proteomes" id="UP001064048"/>
    </source>
</evidence>
<gene>
    <name evidence="1" type="ORF">MSG28_014671</name>
</gene>
<sequence>MDAAAVRRASERRYLALALDRPYRKMRYLRLACAATRRRSLQSPAASPASSSAASASSRSSSRASSSSRDSVPADEHMEDAVSNASDETLTGDGFIVVTKKGKRKAISSSPTPNAPKQIRGSNSAPSQPYVAPRPRPRSRSPQQLPRSQRPPPIVIRDKSAWEAISRLAYERKLNFMKAVNATDGINVKTQDAESYRQMTRFLTQQGVAYHRYPFGEEKGLRVVVRGVPKELAVDAVKSDLIAQSLPVREVHRMYRARCKTPIDLVVVILDLSPEGKQIFNLKSVCHISGISVEPPHRRGTPGQCHRCQLYGHSARYCHAAPRCVKCTGDHGTIECPRPKVTEEPPSCTLCGTVGHTANYRGCPKAPSRVRRPVAWRPTRVPPKADGAHFPPLKHSPPRGMAKGSGTVPPPEGGTHKQTDRQQAPPPPPPPQGSAWSKPLGSNSKGPQPIPPPPGRNDKQTSDVFADISLVCDLVNTINIDEISALARVS</sequence>
<protein>
    <submittedName>
        <fullName evidence="1">Uncharacterized protein</fullName>
    </submittedName>
</protein>
<dbReference type="Proteomes" id="UP001064048">
    <property type="component" value="Chromosome 26"/>
</dbReference>
<comment type="caution">
    <text evidence="1">The sequence shown here is derived from an EMBL/GenBank/DDBJ whole genome shotgun (WGS) entry which is preliminary data.</text>
</comment>
<keyword evidence="2" id="KW-1185">Reference proteome</keyword>
<proteinExistence type="predicted"/>
<organism evidence="1 2">
    <name type="scientific">Choristoneura fumiferana</name>
    <name type="common">Spruce budworm moth</name>
    <name type="synonym">Archips fumiferana</name>
    <dbReference type="NCBI Taxonomy" id="7141"/>
    <lineage>
        <taxon>Eukaryota</taxon>
        <taxon>Metazoa</taxon>
        <taxon>Ecdysozoa</taxon>
        <taxon>Arthropoda</taxon>
        <taxon>Hexapoda</taxon>
        <taxon>Insecta</taxon>
        <taxon>Pterygota</taxon>
        <taxon>Neoptera</taxon>
        <taxon>Endopterygota</taxon>
        <taxon>Lepidoptera</taxon>
        <taxon>Glossata</taxon>
        <taxon>Ditrysia</taxon>
        <taxon>Tortricoidea</taxon>
        <taxon>Tortricidae</taxon>
        <taxon>Tortricinae</taxon>
        <taxon>Choristoneura</taxon>
    </lineage>
</organism>